<comment type="caution">
    <text evidence="1">The sequence shown here is derived from an EMBL/GenBank/DDBJ whole genome shotgun (WGS) entry which is preliminary data.</text>
</comment>
<organism evidence="1 2">
    <name type="scientific">Sanguibacter suaedae</name>
    <dbReference type="NCBI Taxonomy" id="2795737"/>
    <lineage>
        <taxon>Bacteria</taxon>
        <taxon>Bacillati</taxon>
        <taxon>Actinomycetota</taxon>
        <taxon>Actinomycetes</taxon>
        <taxon>Micrococcales</taxon>
        <taxon>Sanguibacteraceae</taxon>
        <taxon>Sanguibacter</taxon>
    </lineage>
</organism>
<keyword evidence="2" id="KW-1185">Reference proteome</keyword>
<accession>A0A934M7S0</accession>
<proteinExistence type="predicted"/>
<dbReference type="EMBL" id="JAEINH010000009">
    <property type="protein sequence ID" value="MBI9115722.1"/>
    <property type="molecule type" value="Genomic_DNA"/>
</dbReference>
<evidence type="ECO:0000313" key="1">
    <source>
        <dbReference type="EMBL" id="MBI9115722.1"/>
    </source>
</evidence>
<evidence type="ECO:0000313" key="2">
    <source>
        <dbReference type="Proteomes" id="UP000602087"/>
    </source>
</evidence>
<sequence length="275" mass="30166">MPDEIRGIAMAPELDEQAGAVRLPLDRFVETPEELDVLTVAGSVLTFRCARDQGVPAQASGQLPESSHAIYESESYFGPWTTDQAQRFGFVSPSSDNDLVANGITERAEGTAEPTVPPNARLTEADWAVVDECVDGPEQKMFAAALTHDGPWEESMQALPEALLRDDRTEELVSELTECYEDHGLEPGDELAWYPRGARADEISEEQIVLAMQVVTCKEEIDFTMRLAKVEAELQAPLVEKYADELIAKRAQIDEAVVKARAVIAANGDMFEPVA</sequence>
<dbReference type="AlphaFoldDB" id="A0A934M7S0"/>
<gene>
    <name evidence="1" type="ORF">JAV76_11920</name>
</gene>
<name>A0A934M7S0_9MICO</name>
<dbReference type="Proteomes" id="UP000602087">
    <property type="component" value="Unassembled WGS sequence"/>
</dbReference>
<dbReference type="RefSeq" id="WP_198734278.1">
    <property type="nucleotide sequence ID" value="NZ_JAEINH010000009.1"/>
</dbReference>
<protein>
    <submittedName>
        <fullName evidence="1">Uncharacterized protein</fullName>
    </submittedName>
</protein>
<reference evidence="1" key="1">
    <citation type="submission" date="2020-12" db="EMBL/GenBank/DDBJ databases">
        <title>Sanguibacter suaedae sp. nov., isolated from Suaeda aralocaspica.</title>
        <authorList>
            <person name="Ma Q."/>
        </authorList>
    </citation>
    <scope>NUCLEOTIDE SEQUENCE</scope>
    <source>
        <strain evidence="1">YZGR15</strain>
    </source>
</reference>